<keyword evidence="2" id="KW-1185">Reference proteome</keyword>
<dbReference type="Proteomes" id="UP000255890">
    <property type="component" value="Segment"/>
</dbReference>
<organism evidence="1 2">
    <name type="scientific">Paenibacillus phage Wanderer</name>
    <dbReference type="NCBI Taxonomy" id="2249779"/>
    <lineage>
        <taxon>Viruses</taxon>
        <taxon>Duplodnaviria</taxon>
        <taxon>Heunggongvirae</taxon>
        <taxon>Uroviricota</taxon>
        <taxon>Caudoviricetes</taxon>
        <taxon>Gochnauervirinae</taxon>
        <taxon>Wanderervirus</taxon>
        <taxon>Wanderervirus wanderer</taxon>
    </lineage>
</organism>
<dbReference type="EMBL" id="MH431930">
    <property type="protein sequence ID" value="AXF39469.1"/>
    <property type="molecule type" value="Genomic_DNA"/>
</dbReference>
<accession>A0A345ARL5</accession>
<reference evidence="2" key="1">
    <citation type="submission" date="2018-06" db="EMBL/GenBank/DDBJ databases">
        <authorList>
            <person name="Merrill B.D."/>
            <person name="Payne A.M."/>
            <person name="Hilton J.A."/>
            <person name="Ward A.T."/>
            <person name="Fajardo C.P."/>
            <person name="Velez K."/>
            <person name="Hope S."/>
            <person name="Tsourkas P.K."/>
        </authorList>
    </citation>
    <scope>NUCLEOTIDE SEQUENCE [LARGE SCALE GENOMIC DNA]</scope>
</reference>
<sequence length="148" mass="17005">MANIWAKFDKTIDTKALKEEVKQAAEQGDFPEVPLGTYDVKIEKLEPTVSKSGKPMLTCWMKILDGDYKGQKLFYNQVMHIGFTINIAIEFLRSLDSGLDVKFEDYDQFSDLVLDIHEKIDGVTEYAVEYGKEKDYNTFKIVDVFDAQ</sequence>
<evidence type="ECO:0008006" key="3">
    <source>
        <dbReference type="Google" id="ProtNLM"/>
    </source>
</evidence>
<name>A0A345ARL5_9CAUD</name>
<dbReference type="InterPro" id="IPR007731">
    <property type="entry name" value="DUF669"/>
</dbReference>
<protein>
    <recommendedName>
        <fullName evidence="3">DUF669 domain-containing protein</fullName>
    </recommendedName>
</protein>
<gene>
    <name evidence="1" type="ORF">WANDERER_52</name>
</gene>
<evidence type="ECO:0000313" key="1">
    <source>
        <dbReference type="EMBL" id="AXF39469.1"/>
    </source>
</evidence>
<evidence type="ECO:0000313" key="2">
    <source>
        <dbReference type="Proteomes" id="UP000255890"/>
    </source>
</evidence>
<proteinExistence type="predicted"/>
<dbReference type="Pfam" id="PF05037">
    <property type="entry name" value="DUF669"/>
    <property type="match status" value="1"/>
</dbReference>